<evidence type="ECO:0000313" key="3">
    <source>
        <dbReference type="Proteomes" id="UP001178507"/>
    </source>
</evidence>
<sequence>MLAPIRGQLAEDSGCFPTHRCSTPTESRRTPRSRGPWEDLARISAPRTSRCHPGCFSPELQDQPDVNFHRLPAAAQQAMASPRGHAERAWALREDLDPLDRSGAASAPPILAEVEVPQRPDTPAFVRLPPELKEALKVLGRPHAPWPAELCREVRRKAAERPGAEEASLLQKLQQCVLQATETTFKRGCYQVEDSDRPGYRTVSMKDVLAPSTQVHWSKTRCLEVRDVGKAVVPPLLIADLSCLDVVARLRSWGLSRKIVVVTELLEFDQTGCARFGVASQRPHCMALRSDFRRFQRQAELQQKRQKSTMQRTLCDWKMPQVFVAKDVTCIRGPQGDGYPFLLRPFQCDVLGMALWTDRPRLRNERDEKGELITVYSDADDAKAYELRLEMCALAALEEGTDVDSSEQPVLVLPVIGLGGNSFHPQDSVVLALKSFRRRFTQYFHSVYVCCGDRGPNYALSDFIESAVNRSVYMMAHNDTLAAKALPWHWDQREIQLSIAAARLEKIGHHMRQGPTYVVSIEEDRRTSERKQLVEKHHSANFGSLRAYYQRKQIEAAQEIIKAQRRQGDWPADLTHVKLGGLRDNLELSPEFANMDLRKRRASELLNKSLSKVQDELDDPRPPRSDLSTLQDMMVSVRTSAKTRGFCGWLSKADNVARHMGCGQLLLEAKRRSRQTSLSLEDDDWTASSGNVPSDVFPRANQCASVVQLFLLRASRENQFALKTLHFVLLVWIRRLSPAMTCSWPTDAKGAWKF</sequence>
<reference evidence="2" key="1">
    <citation type="submission" date="2023-08" db="EMBL/GenBank/DDBJ databases">
        <authorList>
            <person name="Chen Y."/>
            <person name="Shah S."/>
            <person name="Dougan E. K."/>
            <person name="Thang M."/>
            <person name="Chan C."/>
        </authorList>
    </citation>
    <scope>NUCLEOTIDE SEQUENCE</scope>
</reference>
<organism evidence="2 3">
    <name type="scientific">Effrenium voratum</name>
    <dbReference type="NCBI Taxonomy" id="2562239"/>
    <lineage>
        <taxon>Eukaryota</taxon>
        <taxon>Sar</taxon>
        <taxon>Alveolata</taxon>
        <taxon>Dinophyceae</taxon>
        <taxon>Suessiales</taxon>
        <taxon>Symbiodiniaceae</taxon>
        <taxon>Effrenium</taxon>
    </lineage>
</organism>
<protein>
    <submittedName>
        <fullName evidence="2">Uncharacterized protein</fullName>
    </submittedName>
</protein>
<name>A0AA36NKN6_9DINO</name>
<accession>A0AA36NKN6</accession>
<dbReference type="EMBL" id="CAUJNA010003703">
    <property type="protein sequence ID" value="CAJ1408036.1"/>
    <property type="molecule type" value="Genomic_DNA"/>
</dbReference>
<feature type="region of interest" description="Disordered" evidence="1">
    <location>
        <begin position="1"/>
        <end position="38"/>
    </location>
</feature>
<keyword evidence="3" id="KW-1185">Reference proteome</keyword>
<dbReference type="Proteomes" id="UP001178507">
    <property type="component" value="Unassembled WGS sequence"/>
</dbReference>
<gene>
    <name evidence="2" type="ORF">EVOR1521_LOCUS29591</name>
</gene>
<evidence type="ECO:0000256" key="1">
    <source>
        <dbReference type="SAM" id="MobiDB-lite"/>
    </source>
</evidence>
<dbReference type="AlphaFoldDB" id="A0AA36NKN6"/>
<evidence type="ECO:0000313" key="2">
    <source>
        <dbReference type="EMBL" id="CAJ1408036.1"/>
    </source>
</evidence>
<proteinExistence type="predicted"/>
<comment type="caution">
    <text evidence="2">The sequence shown here is derived from an EMBL/GenBank/DDBJ whole genome shotgun (WGS) entry which is preliminary data.</text>
</comment>